<feature type="transmembrane region" description="Helical" evidence="6">
    <location>
        <begin position="215"/>
        <end position="240"/>
    </location>
</feature>
<dbReference type="GO" id="GO:0005886">
    <property type="term" value="C:plasma membrane"/>
    <property type="evidence" value="ECO:0007669"/>
    <property type="project" value="TreeGrafter"/>
</dbReference>
<dbReference type="EMBL" id="GISG01258616">
    <property type="protein sequence ID" value="MBA4673303.1"/>
    <property type="molecule type" value="Transcribed_RNA"/>
</dbReference>
<feature type="transmembrane region" description="Helical" evidence="6">
    <location>
        <begin position="388"/>
        <end position="411"/>
    </location>
</feature>
<dbReference type="Pfam" id="PF00939">
    <property type="entry name" value="Na_sulph_symp"/>
    <property type="match status" value="1"/>
</dbReference>
<evidence type="ECO:0000256" key="5">
    <source>
        <dbReference type="SAM" id="MobiDB-lite"/>
    </source>
</evidence>
<feature type="transmembrane region" description="Helical" evidence="6">
    <location>
        <begin position="260"/>
        <end position="284"/>
    </location>
</feature>
<dbReference type="GO" id="GO:0015140">
    <property type="term" value="F:malate transmembrane transporter activity"/>
    <property type="evidence" value="ECO:0007669"/>
    <property type="project" value="UniProtKB-ARBA"/>
</dbReference>
<feature type="transmembrane region" description="Helical" evidence="6">
    <location>
        <begin position="120"/>
        <end position="139"/>
    </location>
</feature>
<proteinExistence type="predicted"/>
<reference evidence="7" key="2">
    <citation type="submission" date="2020-07" db="EMBL/GenBank/DDBJ databases">
        <authorList>
            <person name="Vera ALvarez R."/>
            <person name="Arias-Moreno D.M."/>
            <person name="Jimenez-Jacinto V."/>
            <person name="Jimenez-Bremont J.F."/>
            <person name="Swaminathan K."/>
            <person name="Moose S.P."/>
            <person name="Guerrero-Gonzalez M.L."/>
            <person name="Marino-Ramirez L."/>
            <person name="Landsman D."/>
            <person name="Rodriguez-Kessler M."/>
            <person name="Delgado-Sanchez P."/>
        </authorList>
    </citation>
    <scope>NUCLEOTIDE SEQUENCE</scope>
    <source>
        <tissue evidence="7">Cladode</tissue>
    </source>
</reference>
<evidence type="ECO:0000256" key="6">
    <source>
        <dbReference type="SAM" id="Phobius"/>
    </source>
</evidence>
<keyword evidence="2 6" id="KW-0812">Transmembrane</keyword>
<reference evidence="7" key="1">
    <citation type="journal article" date="2013" name="J. Plant Res.">
        <title>Effect of fungi and light on seed germination of three Opuntia species from semiarid lands of central Mexico.</title>
        <authorList>
            <person name="Delgado-Sanchez P."/>
            <person name="Jimenez-Bremont J.F."/>
            <person name="Guerrero-Gonzalez Mde L."/>
            <person name="Flores J."/>
        </authorList>
    </citation>
    <scope>NUCLEOTIDE SEQUENCE</scope>
    <source>
        <tissue evidence="7">Cladode</tissue>
    </source>
</reference>
<evidence type="ECO:0000256" key="4">
    <source>
        <dbReference type="ARBA" id="ARBA00023136"/>
    </source>
</evidence>
<dbReference type="CDD" id="cd01115">
    <property type="entry name" value="SLC13_permease"/>
    <property type="match status" value="1"/>
</dbReference>
<comment type="subcellular location">
    <subcellularLocation>
        <location evidence="1">Membrane</location>
        <topology evidence="1">Multi-pass membrane protein</topology>
    </subcellularLocation>
</comment>
<dbReference type="InterPro" id="IPR001898">
    <property type="entry name" value="SLC13A/DASS"/>
</dbReference>
<protein>
    <recommendedName>
        <fullName evidence="8">Tonoplast dicarboxylate transporter</fullName>
    </recommendedName>
</protein>
<dbReference type="AlphaFoldDB" id="A0A7C9ERW7"/>
<feature type="transmembrane region" description="Helical" evidence="6">
    <location>
        <begin position="423"/>
        <end position="442"/>
    </location>
</feature>
<name>A0A7C9ERW7_OPUST</name>
<keyword evidence="3 6" id="KW-1133">Transmembrane helix</keyword>
<sequence length="545" mass="59491">MSGTGTVDDPKAPLLPVVQDPGEARTTSEESSSIIRSLATPNTACVLLGPLLCAVVCLCVRFDGMGTASRNMLAVMAWIFTWWMTEAVPMPVTSMSPLFLFPLFGIAGADDVAKSYMDDVIALVLGSFILALAVEHYNIHKRLALNITLIFCGEPVNPPLLLFGICTTTAFVSMWMHNVATAMLMMPVATGILQRLPSTSQGTGRCKTIDNFCRAVVLGVIYSTAVGGISTLTGTGVNLILVGMWKSYFPEAGPISFSTWFFFAFPLALLLLFPLWGILCCFYIERDSARVLKNYLEKAHIKRELNSLGKMSFAEKMVLSIFSVLILLWMTRNLTDDIPGWGALFKGRVGDGTASVLMATFLFIIPNKRRKGEKLMDWGKCSKLPWKIVLLLGAGFAIADGVRSSGLAIVLSRGLDFLQSAPFWGIVPMVCLIASIITEFTSNNSTTTLLIPLLIQLAQTMHVHPLLLMVPGAIGAQFSYLLPTGTPSNIVGFTTGHIEMKDMFKTGLPLKVFGIIVVSFLMPTLGRVVFRTNRPMVYPQMNWQG</sequence>
<feature type="transmembrane region" description="Helical" evidence="6">
    <location>
        <begin position="510"/>
        <end position="530"/>
    </location>
</feature>
<evidence type="ECO:0000256" key="2">
    <source>
        <dbReference type="ARBA" id="ARBA00022692"/>
    </source>
</evidence>
<evidence type="ECO:0000313" key="7">
    <source>
        <dbReference type="EMBL" id="MBA4673303.1"/>
    </source>
</evidence>
<feature type="transmembrane region" description="Helical" evidence="6">
    <location>
        <begin position="38"/>
        <end position="60"/>
    </location>
</feature>
<dbReference type="NCBIfam" id="TIGR00785">
    <property type="entry name" value="dass"/>
    <property type="match status" value="1"/>
</dbReference>
<evidence type="ECO:0008006" key="8">
    <source>
        <dbReference type="Google" id="ProtNLM"/>
    </source>
</evidence>
<feature type="transmembrane region" description="Helical" evidence="6">
    <location>
        <begin position="463"/>
        <end position="482"/>
    </location>
</feature>
<evidence type="ECO:0000256" key="1">
    <source>
        <dbReference type="ARBA" id="ARBA00004141"/>
    </source>
</evidence>
<dbReference type="PANTHER" id="PTHR10283:SF82">
    <property type="entry name" value="SOLUTE CARRIER FAMILY 13 MEMBER 2"/>
    <property type="match status" value="1"/>
</dbReference>
<feature type="transmembrane region" description="Helical" evidence="6">
    <location>
        <begin position="313"/>
        <end position="330"/>
    </location>
</feature>
<dbReference type="PANTHER" id="PTHR10283">
    <property type="entry name" value="SOLUTE CARRIER FAMILY 13 MEMBER"/>
    <property type="match status" value="1"/>
</dbReference>
<keyword evidence="4 6" id="KW-0472">Membrane</keyword>
<organism evidence="7">
    <name type="scientific">Opuntia streptacantha</name>
    <name type="common">Prickly pear cactus</name>
    <name type="synonym">Opuntia cardona</name>
    <dbReference type="NCBI Taxonomy" id="393608"/>
    <lineage>
        <taxon>Eukaryota</taxon>
        <taxon>Viridiplantae</taxon>
        <taxon>Streptophyta</taxon>
        <taxon>Embryophyta</taxon>
        <taxon>Tracheophyta</taxon>
        <taxon>Spermatophyta</taxon>
        <taxon>Magnoliopsida</taxon>
        <taxon>eudicotyledons</taxon>
        <taxon>Gunneridae</taxon>
        <taxon>Pentapetalae</taxon>
        <taxon>Caryophyllales</taxon>
        <taxon>Cactineae</taxon>
        <taxon>Cactaceae</taxon>
        <taxon>Opuntioideae</taxon>
        <taxon>Opuntia</taxon>
    </lineage>
</organism>
<accession>A0A7C9ERW7</accession>
<feature type="transmembrane region" description="Helical" evidence="6">
    <location>
        <begin position="350"/>
        <end position="367"/>
    </location>
</feature>
<feature type="region of interest" description="Disordered" evidence="5">
    <location>
        <begin position="1"/>
        <end position="32"/>
    </location>
</feature>
<feature type="transmembrane region" description="Helical" evidence="6">
    <location>
        <begin position="67"/>
        <end position="84"/>
    </location>
</feature>
<evidence type="ECO:0000256" key="3">
    <source>
        <dbReference type="ARBA" id="ARBA00022989"/>
    </source>
</evidence>